<evidence type="ECO:0000256" key="1">
    <source>
        <dbReference type="SAM" id="MobiDB-lite"/>
    </source>
</evidence>
<evidence type="ECO:0008006" key="4">
    <source>
        <dbReference type="Google" id="ProtNLM"/>
    </source>
</evidence>
<dbReference type="EMBL" id="BAAAHK010000006">
    <property type="protein sequence ID" value="GAA0937529.1"/>
    <property type="molecule type" value="Genomic_DNA"/>
</dbReference>
<evidence type="ECO:0000313" key="3">
    <source>
        <dbReference type="Proteomes" id="UP001500542"/>
    </source>
</evidence>
<keyword evidence="3" id="KW-1185">Reference proteome</keyword>
<reference evidence="2 3" key="1">
    <citation type="journal article" date="2019" name="Int. J. Syst. Evol. Microbiol.">
        <title>The Global Catalogue of Microorganisms (GCM) 10K type strain sequencing project: providing services to taxonomists for standard genome sequencing and annotation.</title>
        <authorList>
            <consortium name="The Broad Institute Genomics Platform"/>
            <consortium name="The Broad Institute Genome Sequencing Center for Infectious Disease"/>
            <person name="Wu L."/>
            <person name="Ma J."/>
        </authorList>
    </citation>
    <scope>NUCLEOTIDE SEQUENCE [LARGE SCALE GENOMIC DNA]</scope>
    <source>
        <strain evidence="2 3">JCM 10977</strain>
    </source>
</reference>
<feature type="region of interest" description="Disordered" evidence="1">
    <location>
        <begin position="37"/>
        <end position="67"/>
    </location>
</feature>
<organism evidence="2 3">
    <name type="scientific">Kribbella koreensis</name>
    <dbReference type="NCBI Taxonomy" id="57909"/>
    <lineage>
        <taxon>Bacteria</taxon>
        <taxon>Bacillati</taxon>
        <taxon>Actinomycetota</taxon>
        <taxon>Actinomycetes</taxon>
        <taxon>Propionibacteriales</taxon>
        <taxon>Kribbellaceae</taxon>
        <taxon>Kribbella</taxon>
    </lineage>
</organism>
<proteinExistence type="predicted"/>
<name>A0ABN1Q600_9ACTN</name>
<accession>A0ABN1Q600</accession>
<dbReference type="RefSeq" id="WP_343968393.1">
    <property type="nucleotide sequence ID" value="NZ_BAAAHK010000006.1"/>
</dbReference>
<evidence type="ECO:0000313" key="2">
    <source>
        <dbReference type="EMBL" id="GAA0937529.1"/>
    </source>
</evidence>
<protein>
    <recommendedName>
        <fullName evidence="4">Cell division protein FtsK</fullName>
    </recommendedName>
</protein>
<dbReference type="Proteomes" id="UP001500542">
    <property type="component" value="Unassembled WGS sequence"/>
</dbReference>
<gene>
    <name evidence="2" type="ORF">GCM10009554_25850</name>
</gene>
<comment type="caution">
    <text evidence="2">The sequence shown here is derived from an EMBL/GenBank/DDBJ whole genome shotgun (WGS) entry which is preliminary data.</text>
</comment>
<sequence length="195" mass="19542">MPNDPEPLTRWSAALVSRRATLRTVALSAGTTALLAGCKDDPGGGPAAGGDSKSTKGPDGKPEPSTDPAVVAAMSAAAGQVAQVAQRLTAASKLYPALRTQLTTAAKYHAQHLAKLNEVSGAGPATAPPLPALPKGSEAAMADLATREQKLSVAHAIAAAKLSGPNARLLAMVAAAESQLANSLTVTAKKKQAAR</sequence>
<feature type="compositionally biased region" description="Basic and acidic residues" evidence="1">
    <location>
        <begin position="53"/>
        <end position="64"/>
    </location>
</feature>